<keyword evidence="7 11" id="KW-1133">Transmembrane helix</keyword>
<dbReference type="InterPro" id="IPR045584">
    <property type="entry name" value="Pilin-like"/>
</dbReference>
<dbReference type="GO" id="GO:0005886">
    <property type="term" value="C:plasma membrane"/>
    <property type="evidence" value="ECO:0007669"/>
    <property type="project" value="UniProtKB-SubCell"/>
</dbReference>
<keyword evidence="6 11" id="KW-0812">Transmembrane</keyword>
<reference evidence="14" key="1">
    <citation type="submission" date="2018-11" db="EMBL/GenBank/DDBJ databases">
        <title>FDA dAtabase for Regulatory Grade micrObial Sequences (FDA-ARGOS): Supporting development and validation of Infectious Disease Dx tests.</title>
        <authorList>
            <person name="Goldberg B."/>
            <person name="Campos J."/>
            <person name="Tallon L."/>
            <person name="Sadzewicz L."/>
            <person name="Zhao X."/>
            <person name="Vavikolanu K."/>
            <person name="Mehta A."/>
            <person name="Aluvathingal J."/>
            <person name="Nadendla S."/>
            <person name="Geyer C."/>
            <person name="Nandy P."/>
            <person name="Yan Y."/>
            <person name="Sichtig H."/>
        </authorList>
    </citation>
    <scope>NUCLEOTIDE SEQUENCE [LARGE SCALE GENOMIC DNA]</scope>
    <source>
        <strain evidence="14">FDAARGOS_614</strain>
    </source>
</reference>
<dbReference type="NCBIfam" id="TIGR02532">
    <property type="entry name" value="IV_pilin_GFxxxE"/>
    <property type="match status" value="1"/>
</dbReference>
<dbReference type="Pfam" id="PF07963">
    <property type="entry name" value="N_methyl"/>
    <property type="match status" value="1"/>
</dbReference>
<evidence type="ECO:0000256" key="2">
    <source>
        <dbReference type="ARBA" id="ARBA00021549"/>
    </source>
</evidence>
<dbReference type="GO" id="GO:0015627">
    <property type="term" value="C:type II protein secretion system complex"/>
    <property type="evidence" value="ECO:0007669"/>
    <property type="project" value="InterPro"/>
</dbReference>
<proteinExistence type="inferred from homology"/>
<keyword evidence="4" id="KW-0488">Methylation</keyword>
<dbReference type="InterPro" id="IPR012902">
    <property type="entry name" value="N_methyl_site"/>
</dbReference>
<evidence type="ECO:0000256" key="11">
    <source>
        <dbReference type="SAM" id="Phobius"/>
    </source>
</evidence>
<keyword evidence="3" id="KW-1003">Cell membrane</keyword>
<evidence type="ECO:0000256" key="7">
    <source>
        <dbReference type="ARBA" id="ARBA00022989"/>
    </source>
</evidence>
<dbReference type="GO" id="GO:0015628">
    <property type="term" value="P:protein secretion by the type II secretion system"/>
    <property type="evidence" value="ECO:0007669"/>
    <property type="project" value="InterPro"/>
</dbReference>
<evidence type="ECO:0000256" key="9">
    <source>
        <dbReference type="ARBA" id="ARBA00025772"/>
    </source>
</evidence>
<organism evidence="13 14">
    <name type="scientific">Cupriavidus pauculus</name>
    <dbReference type="NCBI Taxonomy" id="82633"/>
    <lineage>
        <taxon>Bacteria</taxon>
        <taxon>Pseudomonadati</taxon>
        <taxon>Pseudomonadota</taxon>
        <taxon>Betaproteobacteria</taxon>
        <taxon>Burkholderiales</taxon>
        <taxon>Burkholderiaceae</taxon>
        <taxon>Cupriavidus</taxon>
    </lineage>
</organism>
<evidence type="ECO:0000313" key="14">
    <source>
        <dbReference type="Proteomes" id="UP000270411"/>
    </source>
</evidence>
<evidence type="ECO:0000256" key="5">
    <source>
        <dbReference type="ARBA" id="ARBA00022519"/>
    </source>
</evidence>
<comment type="similarity">
    <text evidence="9">Belongs to the GSP H family.</text>
</comment>
<dbReference type="OrthoDB" id="8926306at2"/>
<feature type="transmembrane region" description="Helical" evidence="11">
    <location>
        <begin position="22"/>
        <end position="40"/>
    </location>
</feature>
<evidence type="ECO:0000256" key="6">
    <source>
        <dbReference type="ARBA" id="ARBA00022692"/>
    </source>
</evidence>
<dbReference type="Gene3D" id="3.55.40.10">
    <property type="entry name" value="minor pseudopilin epsh domain"/>
    <property type="match status" value="1"/>
</dbReference>
<dbReference type="KEGG" id="cpau:EHF44_26050"/>
<dbReference type="EMBL" id="CP033970">
    <property type="protein sequence ID" value="AZG16827.1"/>
    <property type="molecule type" value="Genomic_DNA"/>
</dbReference>
<dbReference type="AlphaFoldDB" id="A0A3G8H8D8"/>
<dbReference type="RefSeq" id="WP_124686558.1">
    <property type="nucleotide sequence ID" value="NZ_CP033970.1"/>
</dbReference>
<evidence type="ECO:0000256" key="4">
    <source>
        <dbReference type="ARBA" id="ARBA00022481"/>
    </source>
</evidence>
<dbReference type="SUPFAM" id="SSF54523">
    <property type="entry name" value="Pili subunits"/>
    <property type="match status" value="1"/>
</dbReference>
<evidence type="ECO:0000256" key="10">
    <source>
        <dbReference type="ARBA" id="ARBA00030775"/>
    </source>
</evidence>
<name>A0A3G8H8D8_9BURK</name>
<dbReference type="Proteomes" id="UP000270411">
    <property type="component" value="Chromosome 2"/>
</dbReference>
<keyword evidence="5" id="KW-0997">Cell inner membrane</keyword>
<dbReference type="Pfam" id="PF12019">
    <property type="entry name" value="GspH"/>
    <property type="match status" value="1"/>
</dbReference>
<accession>A0A3G8H8D8</accession>
<gene>
    <name evidence="13" type="ORF">EHF44_26050</name>
</gene>
<dbReference type="InterPro" id="IPR022346">
    <property type="entry name" value="T2SS_GspH"/>
</dbReference>
<sequence>MALHRIHVAQHRRAGGFTLTELLVTMSVLAIVATAALPSFSQFIASQRVRSAASDLASAFTLMRSEAVKRNTSTTLAPDGSTWSAGWVISAGTERLRGYGPYAGITITTSGGNTLSVGNDGRPGNGSQTFQVAMADGSTANAVCVQISGTGRVAAIAGACS</sequence>
<evidence type="ECO:0000259" key="12">
    <source>
        <dbReference type="Pfam" id="PF12019"/>
    </source>
</evidence>
<evidence type="ECO:0000256" key="1">
    <source>
        <dbReference type="ARBA" id="ARBA00004377"/>
    </source>
</evidence>
<comment type="subcellular location">
    <subcellularLocation>
        <location evidence="1">Cell inner membrane</location>
        <topology evidence="1">Single-pass membrane protein</topology>
    </subcellularLocation>
</comment>
<feature type="domain" description="General secretion pathway GspH" evidence="12">
    <location>
        <begin position="52"/>
        <end position="151"/>
    </location>
</feature>
<evidence type="ECO:0000256" key="8">
    <source>
        <dbReference type="ARBA" id="ARBA00023136"/>
    </source>
</evidence>
<protein>
    <recommendedName>
        <fullName evidence="2">Type II secretion system protein H</fullName>
    </recommendedName>
    <alternativeName>
        <fullName evidence="10">General secretion pathway protein H</fullName>
    </alternativeName>
</protein>
<evidence type="ECO:0000256" key="3">
    <source>
        <dbReference type="ARBA" id="ARBA00022475"/>
    </source>
</evidence>
<keyword evidence="8 11" id="KW-0472">Membrane</keyword>
<evidence type="ECO:0000313" key="13">
    <source>
        <dbReference type="EMBL" id="AZG16827.1"/>
    </source>
</evidence>